<accession>A0A645CW61</accession>
<organism evidence="1">
    <name type="scientific">bioreactor metagenome</name>
    <dbReference type="NCBI Taxonomy" id="1076179"/>
    <lineage>
        <taxon>unclassified sequences</taxon>
        <taxon>metagenomes</taxon>
        <taxon>ecological metagenomes</taxon>
    </lineage>
</organism>
<evidence type="ECO:0000313" key="1">
    <source>
        <dbReference type="EMBL" id="MPM81105.1"/>
    </source>
</evidence>
<name>A0A645CW61_9ZZZZ</name>
<sequence>MKAIPAEYIPVLHPSKLEETVNQLDKVLSHVVTTGHARTEAYSNKAELIRKKTNYESAIKLTEADAFMGTQGEGKDQHGYVRDKKIFLNNDANRDAFRRASSASERTELANVNADIGYIDTQYAQANDAWQAAVESANIVKVKANLQSALLNFLSGRS</sequence>
<gene>
    <name evidence="1" type="ORF">SDC9_128157</name>
</gene>
<dbReference type="EMBL" id="VSSQ01030543">
    <property type="protein sequence ID" value="MPM81105.1"/>
    <property type="molecule type" value="Genomic_DNA"/>
</dbReference>
<proteinExistence type="predicted"/>
<comment type="caution">
    <text evidence="1">The sequence shown here is derived from an EMBL/GenBank/DDBJ whole genome shotgun (WGS) entry which is preliminary data.</text>
</comment>
<protein>
    <submittedName>
        <fullName evidence="1">Uncharacterized protein</fullName>
    </submittedName>
</protein>
<dbReference type="AlphaFoldDB" id="A0A645CW61"/>
<reference evidence="1" key="1">
    <citation type="submission" date="2019-08" db="EMBL/GenBank/DDBJ databases">
        <authorList>
            <person name="Kucharzyk K."/>
            <person name="Murdoch R.W."/>
            <person name="Higgins S."/>
            <person name="Loffler F."/>
        </authorList>
    </citation>
    <scope>NUCLEOTIDE SEQUENCE</scope>
</reference>